<dbReference type="PANTHER" id="PTHR30543:SF21">
    <property type="entry name" value="NAD(P)H-DEPENDENT FMN REDUCTASE LOT6"/>
    <property type="match status" value="1"/>
</dbReference>
<dbReference type="EMBL" id="CAWUPB010000994">
    <property type="protein sequence ID" value="CAK7336513.1"/>
    <property type="molecule type" value="Genomic_DNA"/>
</dbReference>
<dbReference type="InterPro" id="IPR029039">
    <property type="entry name" value="Flavoprotein-like_sf"/>
</dbReference>
<dbReference type="PANTHER" id="PTHR30543">
    <property type="entry name" value="CHROMATE REDUCTASE"/>
    <property type="match status" value="1"/>
</dbReference>
<dbReference type="EC" id="1.6.5.2" evidence="1"/>
<evidence type="ECO:0000313" key="5">
    <source>
        <dbReference type="EMBL" id="CAK7336513.1"/>
    </source>
</evidence>
<dbReference type="GO" id="GO:0005829">
    <property type="term" value="C:cytosol"/>
    <property type="evidence" value="ECO:0007669"/>
    <property type="project" value="TreeGrafter"/>
</dbReference>
<dbReference type="InterPro" id="IPR005025">
    <property type="entry name" value="FMN_Rdtase-like_dom"/>
</dbReference>
<dbReference type="InterPro" id="IPR050712">
    <property type="entry name" value="NAD(P)H-dep_reductase"/>
</dbReference>
<comment type="catalytic activity">
    <reaction evidence="3">
        <text>a quinone + NADPH + H(+) = a quinol + NADP(+)</text>
        <dbReference type="Rhea" id="RHEA:46164"/>
        <dbReference type="ChEBI" id="CHEBI:15378"/>
        <dbReference type="ChEBI" id="CHEBI:24646"/>
        <dbReference type="ChEBI" id="CHEBI:57783"/>
        <dbReference type="ChEBI" id="CHEBI:58349"/>
        <dbReference type="ChEBI" id="CHEBI:132124"/>
        <dbReference type="EC" id="1.6.5.2"/>
    </reaction>
</comment>
<proteinExistence type="predicted"/>
<dbReference type="Proteomes" id="UP001314170">
    <property type="component" value="Unassembled WGS sequence"/>
</dbReference>
<sequence>MSAPMKNALDWASRAPNVWADKPAPVISVSGGIGGARGQLHLRQIGVHVDLHFTNKPEFFLNAFKPPTKFDSQGNLIDEQAKERLKELLLALQTFTLRLKGSKCEN</sequence>
<name>A0AAV1RKB1_9ROSI</name>
<dbReference type="Pfam" id="PF03358">
    <property type="entry name" value="FMN_red"/>
    <property type="match status" value="1"/>
</dbReference>
<protein>
    <recommendedName>
        <fullName evidence="1">NAD(P)H dehydrogenase (quinone)</fullName>
        <ecNumber evidence="1">1.6.5.2</ecNumber>
    </recommendedName>
</protein>
<comment type="catalytic activity">
    <reaction evidence="2">
        <text>a quinone + NADH + H(+) = a quinol + NAD(+)</text>
        <dbReference type="Rhea" id="RHEA:46160"/>
        <dbReference type="ChEBI" id="CHEBI:15378"/>
        <dbReference type="ChEBI" id="CHEBI:24646"/>
        <dbReference type="ChEBI" id="CHEBI:57540"/>
        <dbReference type="ChEBI" id="CHEBI:57945"/>
        <dbReference type="ChEBI" id="CHEBI:132124"/>
        <dbReference type="EC" id="1.6.5.2"/>
    </reaction>
</comment>
<dbReference type="GO" id="GO:0010181">
    <property type="term" value="F:FMN binding"/>
    <property type="evidence" value="ECO:0007669"/>
    <property type="project" value="TreeGrafter"/>
</dbReference>
<organism evidence="5 6">
    <name type="scientific">Dovyalis caffra</name>
    <dbReference type="NCBI Taxonomy" id="77055"/>
    <lineage>
        <taxon>Eukaryota</taxon>
        <taxon>Viridiplantae</taxon>
        <taxon>Streptophyta</taxon>
        <taxon>Embryophyta</taxon>
        <taxon>Tracheophyta</taxon>
        <taxon>Spermatophyta</taxon>
        <taxon>Magnoliopsida</taxon>
        <taxon>eudicotyledons</taxon>
        <taxon>Gunneridae</taxon>
        <taxon>Pentapetalae</taxon>
        <taxon>rosids</taxon>
        <taxon>fabids</taxon>
        <taxon>Malpighiales</taxon>
        <taxon>Salicaceae</taxon>
        <taxon>Flacourtieae</taxon>
        <taxon>Dovyalis</taxon>
    </lineage>
</organism>
<dbReference type="SUPFAM" id="SSF52218">
    <property type="entry name" value="Flavoproteins"/>
    <property type="match status" value="1"/>
</dbReference>
<accession>A0AAV1RKB1</accession>
<evidence type="ECO:0000313" key="6">
    <source>
        <dbReference type="Proteomes" id="UP001314170"/>
    </source>
</evidence>
<comment type="caution">
    <text evidence="5">The sequence shown here is derived from an EMBL/GenBank/DDBJ whole genome shotgun (WGS) entry which is preliminary data.</text>
</comment>
<feature type="domain" description="NADPH-dependent FMN reductase-like" evidence="4">
    <location>
        <begin position="1"/>
        <end position="62"/>
    </location>
</feature>
<evidence type="ECO:0000259" key="4">
    <source>
        <dbReference type="Pfam" id="PF03358"/>
    </source>
</evidence>
<dbReference type="GO" id="GO:0003955">
    <property type="term" value="F:NAD(P)H dehydrogenase (quinone) activity"/>
    <property type="evidence" value="ECO:0007669"/>
    <property type="project" value="UniProtKB-EC"/>
</dbReference>
<dbReference type="Gene3D" id="3.40.50.360">
    <property type="match status" value="1"/>
</dbReference>
<gene>
    <name evidence="5" type="ORF">DCAF_LOCUS11522</name>
</gene>
<dbReference type="AlphaFoldDB" id="A0AAV1RKB1"/>
<reference evidence="5 6" key="1">
    <citation type="submission" date="2024-01" db="EMBL/GenBank/DDBJ databases">
        <authorList>
            <person name="Waweru B."/>
        </authorList>
    </citation>
    <scope>NUCLEOTIDE SEQUENCE [LARGE SCALE GENOMIC DNA]</scope>
</reference>
<evidence type="ECO:0000256" key="1">
    <source>
        <dbReference type="ARBA" id="ARBA00012648"/>
    </source>
</evidence>
<keyword evidence="6" id="KW-1185">Reference proteome</keyword>
<evidence type="ECO:0000256" key="3">
    <source>
        <dbReference type="ARBA" id="ARBA00048983"/>
    </source>
</evidence>
<evidence type="ECO:0000256" key="2">
    <source>
        <dbReference type="ARBA" id="ARBA00047678"/>
    </source>
</evidence>